<sequence length="169" mass="19611">MASKLPHCDICSLRGILKPATIWYSECDESICSECKQHHDLCKATKSHHTLPIEDFLKLPAFVRKINIQCGEHEKKTRVVLLCTELDDYYHGIETRLKQIQRIKLVDNQALQIMNTVKDTKKDVIKHLDDLEQKAIEDIPKKKEQLTESIVKFTTAINDRWGRVKNFLA</sequence>
<organism evidence="1 2">
    <name type="scientific">Mytilus coruscus</name>
    <name type="common">Sea mussel</name>
    <dbReference type="NCBI Taxonomy" id="42192"/>
    <lineage>
        <taxon>Eukaryota</taxon>
        <taxon>Metazoa</taxon>
        <taxon>Spiralia</taxon>
        <taxon>Lophotrochozoa</taxon>
        <taxon>Mollusca</taxon>
        <taxon>Bivalvia</taxon>
        <taxon>Autobranchia</taxon>
        <taxon>Pteriomorphia</taxon>
        <taxon>Mytilida</taxon>
        <taxon>Mytiloidea</taxon>
        <taxon>Mytilidae</taxon>
        <taxon>Mytilinae</taxon>
        <taxon>Mytilus</taxon>
    </lineage>
</organism>
<evidence type="ECO:0008006" key="3">
    <source>
        <dbReference type="Google" id="ProtNLM"/>
    </source>
</evidence>
<protein>
    <recommendedName>
        <fullName evidence="3">B box-type domain-containing protein</fullName>
    </recommendedName>
</protein>
<dbReference type="Proteomes" id="UP000507470">
    <property type="component" value="Unassembled WGS sequence"/>
</dbReference>
<name>A0A6J8EPW2_MYTCO</name>
<reference evidence="1 2" key="1">
    <citation type="submission" date="2020-06" db="EMBL/GenBank/DDBJ databases">
        <authorList>
            <person name="Li R."/>
            <person name="Bekaert M."/>
        </authorList>
    </citation>
    <scope>NUCLEOTIDE SEQUENCE [LARGE SCALE GENOMIC DNA]</scope>
    <source>
        <strain evidence="2">wild</strain>
    </source>
</reference>
<dbReference type="PANTHER" id="PTHR25462:SF296">
    <property type="entry name" value="MEIOTIC P26, ISOFORM F"/>
    <property type="match status" value="1"/>
</dbReference>
<dbReference type="OrthoDB" id="10250935at2759"/>
<dbReference type="PANTHER" id="PTHR25462">
    <property type="entry name" value="BONUS, ISOFORM C-RELATED"/>
    <property type="match status" value="1"/>
</dbReference>
<keyword evidence="2" id="KW-1185">Reference proteome</keyword>
<proteinExistence type="predicted"/>
<dbReference type="EMBL" id="CACVKT020009597">
    <property type="protein sequence ID" value="CAC5422427.1"/>
    <property type="molecule type" value="Genomic_DNA"/>
</dbReference>
<evidence type="ECO:0000313" key="1">
    <source>
        <dbReference type="EMBL" id="CAC5422427.1"/>
    </source>
</evidence>
<dbReference type="AlphaFoldDB" id="A0A6J8EPW2"/>
<accession>A0A6J8EPW2</accession>
<gene>
    <name evidence="1" type="ORF">MCOR_54477</name>
</gene>
<evidence type="ECO:0000313" key="2">
    <source>
        <dbReference type="Proteomes" id="UP000507470"/>
    </source>
</evidence>
<dbReference type="InterPro" id="IPR047153">
    <property type="entry name" value="TRIM45/56/19-like"/>
</dbReference>